<dbReference type="Proteomes" id="UP000308489">
    <property type="component" value="Chromosome 1"/>
</dbReference>
<feature type="transmembrane region" description="Helical" evidence="5">
    <location>
        <begin position="269"/>
        <end position="289"/>
    </location>
</feature>
<dbReference type="PANTHER" id="PTHR43021:SF2">
    <property type="entry name" value="CATION_H+ EXCHANGER DOMAIN-CONTAINING PROTEIN"/>
    <property type="match status" value="1"/>
</dbReference>
<feature type="domain" description="Cation/H+ exchanger transmembrane" evidence="6">
    <location>
        <begin position="10"/>
        <end position="380"/>
    </location>
</feature>
<feature type="transmembrane region" description="Helical" evidence="5">
    <location>
        <begin position="147"/>
        <end position="169"/>
    </location>
</feature>
<dbReference type="RefSeq" id="WP_138209051.1">
    <property type="nucleotide sequence ID" value="NZ_CBCRUQ010000010.1"/>
</dbReference>
<keyword evidence="4 5" id="KW-0472">Membrane</keyword>
<evidence type="ECO:0000256" key="3">
    <source>
        <dbReference type="ARBA" id="ARBA00022989"/>
    </source>
</evidence>
<dbReference type="GO" id="GO:0015297">
    <property type="term" value="F:antiporter activity"/>
    <property type="evidence" value="ECO:0007669"/>
    <property type="project" value="InterPro"/>
</dbReference>
<dbReference type="EMBL" id="LR590481">
    <property type="protein sequence ID" value="VTQ82708.1"/>
    <property type="molecule type" value="Genomic_DNA"/>
</dbReference>
<feature type="transmembrane region" description="Helical" evidence="5">
    <location>
        <begin position="359"/>
        <end position="377"/>
    </location>
</feature>
<evidence type="ECO:0000313" key="7">
    <source>
        <dbReference type="EMBL" id="VTQ82708.1"/>
    </source>
</evidence>
<dbReference type="KEGG" id="hhw:NCTC503_00228"/>
<evidence type="ECO:0000259" key="6">
    <source>
        <dbReference type="Pfam" id="PF00999"/>
    </source>
</evidence>
<feature type="transmembrane region" description="Helical" evidence="5">
    <location>
        <begin position="55"/>
        <end position="74"/>
    </location>
</feature>
<reference evidence="7 8" key="1">
    <citation type="submission" date="2019-05" db="EMBL/GenBank/DDBJ databases">
        <authorList>
            <consortium name="Pathogen Informatics"/>
        </authorList>
    </citation>
    <scope>NUCLEOTIDE SEQUENCE [LARGE SCALE GENOMIC DNA]</scope>
    <source>
        <strain evidence="7 8">NCTC503</strain>
    </source>
</reference>
<feature type="transmembrane region" description="Helical" evidence="5">
    <location>
        <begin position="31"/>
        <end position="49"/>
    </location>
</feature>
<dbReference type="InterPro" id="IPR006153">
    <property type="entry name" value="Cation/H_exchanger_TM"/>
</dbReference>
<dbReference type="GO" id="GO:1902600">
    <property type="term" value="P:proton transmembrane transport"/>
    <property type="evidence" value="ECO:0007669"/>
    <property type="project" value="InterPro"/>
</dbReference>
<dbReference type="PANTHER" id="PTHR43021">
    <property type="entry name" value="NA(+)/H(+) ANTIPORTER-RELATED"/>
    <property type="match status" value="1"/>
</dbReference>
<proteinExistence type="predicted"/>
<organism evidence="7 8">
    <name type="scientific">Hathewaya histolytica</name>
    <name type="common">Clostridium histolyticum</name>
    <dbReference type="NCBI Taxonomy" id="1498"/>
    <lineage>
        <taxon>Bacteria</taxon>
        <taxon>Bacillati</taxon>
        <taxon>Bacillota</taxon>
        <taxon>Clostridia</taxon>
        <taxon>Eubacteriales</taxon>
        <taxon>Clostridiaceae</taxon>
        <taxon>Hathewaya</taxon>
    </lineage>
</organism>
<evidence type="ECO:0000256" key="5">
    <source>
        <dbReference type="SAM" id="Phobius"/>
    </source>
</evidence>
<protein>
    <submittedName>
        <fullName evidence="7">Putative Na(+)/H(+) antiporterprotein</fullName>
    </submittedName>
</protein>
<feature type="transmembrane region" description="Helical" evidence="5">
    <location>
        <begin position="115"/>
        <end position="135"/>
    </location>
</feature>
<gene>
    <name evidence="7" type="ORF">NCTC503_00228</name>
</gene>
<evidence type="ECO:0000256" key="1">
    <source>
        <dbReference type="ARBA" id="ARBA00004141"/>
    </source>
</evidence>
<accession>A0A4U9QX77</accession>
<feature type="transmembrane region" description="Helical" evidence="5">
    <location>
        <begin position="217"/>
        <end position="233"/>
    </location>
</feature>
<evidence type="ECO:0000313" key="8">
    <source>
        <dbReference type="Proteomes" id="UP000308489"/>
    </source>
</evidence>
<name>A0A4U9QX77_HATHI</name>
<dbReference type="AlphaFoldDB" id="A0A4U9QX77"/>
<feature type="transmembrane region" description="Helical" evidence="5">
    <location>
        <begin position="295"/>
        <end position="316"/>
    </location>
</feature>
<comment type="subcellular location">
    <subcellularLocation>
        <location evidence="1">Membrane</location>
        <topology evidence="1">Multi-pass membrane protein</topology>
    </subcellularLocation>
</comment>
<sequence length="397" mass="42000">MNILFYVSVILLCGMLMGKLVSYIKLPEVTGYLIGGVLIGPSILGIIPSNVSSSLGIISEAALGFIAYTIGSEFDFSHIKKIGKGVILITILEASCATLFVDLAMIFIFKQTVPFSIVLGAIAAATAPAATLMVVRQYKAKGPLVDTLLPVVAMDDAVCIMIFGISSTIATTLLTNSSTSMIMAFIKPIFEILISLFVGFLLGIIFSFLCKRLKSEEKLLTLSVGVIFLAIGICNKFNLSSLLCCMGIGATIVNIAPNTTRTFSVVDKFTPPIFVAFFTIAGVELNISILEKVGVLGIAYILIRALGKVFGASIGAKITNAPKTVQKFLGMTLIPQAGVAIGLALIGEQILPSPLGSEIRTIILAATVVYELIGPLLTKIALIKANEVNLSNKNLNV</sequence>
<evidence type="ECO:0000256" key="4">
    <source>
        <dbReference type="ARBA" id="ARBA00023136"/>
    </source>
</evidence>
<feature type="transmembrane region" description="Helical" evidence="5">
    <location>
        <begin position="328"/>
        <end position="347"/>
    </location>
</feature>
<feature type="transmembrane region" description="Helical" evidence="5">
    <location>
        <begin position="189"/>
        <end position="210"/>
    </location>
</feature>
<feature type="transmembrane region" description="Helical" evidence="5">
    <location>
        <begin position="6"/>
        <end position="24"/>
    </location>
</feature>
<dbReference type="GO" id="GO:0016020">
    <property type="term" value="C:membrane"/>
    <property type="evidence" value="ECO:0007669"/>
    <property type="project" value="UniProtKB-SubCell"/>
</dbReference>
<feature type="transmembrane region" description="Helical" evidence="5">
    <location>
        <begin position="86"/>
        <end position="109"/>
    </location>
</feature>
<dbReference type="Gene3D" id="1.20.1530.20">
    <property type="match status" value="1"/>
</dbReference>
<dbReference type="OrthoDB" id="9778229at2"/>
<keyword evidence="2 5" id="KW-0812">Transmembrane</keyword>
<keyword evidence="3 5" id="KW-1133">Transmembrane helix</keyword>
<evidence type="ECO:0000256" key="2">
    <source>
        <dbReference type="ARBA" id="ARBA00022692"/>
    </source>
</evidence>
<dbReference type="InterPro" id="IPR038770">
    <property type="entry name" value="Na+/solute_symporter_sf"/>
</dbReference>
<keyword evidence="8" id="KW-1185">Reference proteome</keyword>
<dbReference type="Pfam" id="PF00999">
    <property type="entry name" value="Na_H_Exchanger"/>
    <property type="match status" value="1"/>
</dbReference>